<dbReference type="Proteomes" id="UP000002640">
    <property type="component" value="Unassembled WGS sequence"/>
</dbReference>
<gene>
    <name evidence="1" type="ORF">PHYSODRAFT_518931</name>
</gene>
<evidence type="ECO:0000313" key="1">
    <source>
        <dbReference type="EMBL" id="EGZ10443.1"/>
    </source>
</evidence>
<feature type="non-terminal residue" evidence="1">
    <location>
        <position position="107"/>
    </location>
</feature>
<dbReference type="InParanoid" id="G5A001"/>
<name>G5A001_PHYSP</name>
<accession>G5A001</accession>
<dbReference type="RefSeq" id="XP_009533188.1">
    <property type="nucleotide sequence ID" value="XM_009534893.1"/>
</dbReference>
<organism evidence="1 2">
    <name type="scientific">Phytophthora sojae (strain P6497)</name>
    <name type="common">Soybean stem and root rot agent</name>
    <name type="synonym">Phytophthora megasperma f. sp. glycines</name>
    <dbReference type="NCBI Taxonomy" id="1094619"/>
    <lineage>
        <taxon>Eukaryota</taxon>
        <taxon>Sar</taxon>
        <taxon>Stramenopiles</taxon>
        <taxon>Oomycota</taxon>
        <taxon>Peronosporomycetes</taxon>
        <taxon>Peronosporales</taxon>
        <taxon>Peronosporaceae</taxon>
        <taxon>Phytophthora</taxon>
    </lineage>
</organism>
<protein>
    <submittedName>
        <fullName evidence="1">Uncharacterized protein</fullName>
    </submittedName>
</protein>
<dbReference type="KEGG" id="psoj:PHYSODRAFT_518931"/>
<keyword evidence="2" id="KW-1185">Reference proteome</keyword>
<reference evidence="1 2" key="1">
    <citation type="journal article" date="2006" name="Science">
        <title>Phytophthora genome sequences uncover evolutionary origins and mechanisms of pathogenesis.</title>
        <authorList>
            <person name="Tyler B.M."/>
            <person name="Tripathy S."/>
            <person name="Zhang X."/>
            <person name="Dehal P."/>
            <person name="Jiang R.H."/>
            <person name="Aerts A."/>
            <person name="Arredondo F.D."/>
            <person name="Baxter L."/>
            <person name="Bensasson D."/>
            <person name="Beynon J.L."/>
            <person name="Chapman J."/>
            <person name="Damasceno C.M."/>
            <person name="Dorrance A.E."/>
            <person name="Dou D."/>
            <person name="Dickerman A.W."/>
            <person name="Dubchak I.L."/>
            <person name="Garbelotto M."/>
            <person name="Gijzen M."/>
            <person name="Gordon S.G."/>
            <person name="Govers F."/>
            <person name="Grunwald N.J."/>
            <person name="Huang W."/>
            <person name="Ivors K.L."/>
            <person name="Jones R.W."/>
            <person name="Kamoun S."/>
            <person name="Krampis K."/>
            <person name="Lamour K.H."/>
            <person name="Lee M.K."/>
            <person name="McDonald W.H."/>
            <person name="Medina M."/>
            <person name="Meijer H.J."/>
            <person name="Nordberg E.K."/>
            <person name="Maclean D.J."/>
            <person name="Ospina-Giraldo M.D."/>
            <person name="Morris P.F."/>
            <person name="Phuntumart V."/>
            <person name="Putnam N.H."/>
            <person name="Rash S."/>
            <person name="Rose J.K."/>
            <person name="Sakihama Y."/>
            <person name="Salamov A.A."/>
            <person name="Savidor A."/>
            <person name="Scheuring C.F."/>
            <person name="Smith B.M."/>
            <person name="Sobral B.W."/>
            <person name="Terry A."/>
            <person name="Torto-Alalibo T.A."/>
            <person name="Win J."/>
            <person name="Xu Z."/>
            <person name="Zhang H."/>
            <person name="Grigoriev I.V."/>
            <person name="Rokhsar D.S."/>
            <person name="Boore J.L."/>
        </authorList>
    </citation>
    <scope>NUCLEOTIDE SEQUENCE [LARGE SCALE GENOMIC DNA]</scope>
    <source>
        <strain evidence="1 2">P6497</strain>
    </source>
</reference>
<proteinExistence type="predicted"/>
<evidence type="ECO:0000313" key="2">
    <source>
        <dbReference type="Proteomes" id="UP000002640"/>
    </source>
</evidence>
<dbReference type="EMBL" id="JH159158">
    <property type="protein sequence ID" value="EGZ10443.1"/>
    <property type="molecule type" value="Genomic_DNA"/>
</dbReference>
<sequence>MDRFGFYLGTNEGKKGKLARNTATASHRNVKLRIFDMYPHLRVPTELILLKQGKTLDKHCLTPREKGSLVSKAPSCTKEDLQALVRYVYSTARVHDDYQDAALACLM</sequence>
<dbReference type="AlphaFoldDB" id="G5A001"/>
<dbReference type="GeneID" id="20660120"/>